<sequence>MPNGGQLAGPVTQCVSRINSVEGYLNAVNEVFQRICPVGRSELWYRGQNQSANPTGFNLTPSIARSGRNPLMEIIYLSKFKSYAIPFVQELPSFPMPNGSDAYWHWLFMMQHYGVPTRLLDWSRDALTALFFALDGRGPNDAGKDAAVWILNPVRLNEAFSFHSFVKPGYIPNVNERIVNLYFGPNAEIPSDKKPAAVIGPLNNTHIIAQRGVFTVFPHDKEIKSLNLFSDASNYLAEICIAAESISLISEQLRRYGVTRFTLYPDITEVSNQITLEAEEEGQLPVTVSDANQEIATQSVKINQGRPLFTGGAFKETGSSFLSLKNNESIN</sequence>
<keyword evidence="3" id="KW-1185">Reference proteome</keyword>
<protein>
    <submittedName>
        <fullName evidence="2">FRG domain-containing protein</fullName>
    </submittedName>
</protein>
<dbReference type="InterPro" id="IPR014966">
    <property type="entry name" value="FRG-dom"/>
</dbReference>
<gene>
    <name evidence="2" type="ORF">SAMN05443529_1553</name>
</gene>
<dbReference type="EMBL" id="FNCP01000055">
    <property type="protein sequence ID" value="SDI59389.1"/>
    <property type="molecule type" value="Genomic_DNA"/>
</dbReference>
<name>A0A1G8LUL6_9FIRM</name>
<accession>A0A1G8LUL6</accession>
<evidence type="ECO:0000313" key="2">
    <source>
        <dbReference type="EMBL" id="SDI59389.1"/>
    </source>
</evidence>
<evidence type="ECO:0000313" key="3">
    <source>
        <dbReference type="Proteomes" id="UP000198656"/>
    </source>
</evidence>
<dbReference type="Proteomes" id="UP000198656">
    <property type="component" value="Unassembled WGS sequence"/>
</dbReference>
<dbReference type="OrthoDB" id="9816036at2"/>
<dbReference type="RefSeq" id="WP_092335860.1">
    <property type="nucleotide sequence ID" value="NZ_FNCP01000055.1"/>
</dbReference>
<proteinExistence type="predicted"/>
<organism evidence="2 3">
    <name type="scientific">Desulfosporosinus hippei DSM 8344</name>
    <dbReference type="NCBI Taxonomy" id="1121419"/>
    <lineage>
        <taxon>Bacteria</taxon>
        <taxon>Bacillati</taxon>
        <taxon>Bacillota</taxon>
        <taxon>Clostridia</taxon>
        <taxon>Eubacteriales</taxon>
        <taxon>Desulfitobacteriaceae</taxon>
        <taxon>Desulfosporosinus</taxon>
    </lineage>
</organism>
<dbReference type="STRING" id="1121419.SAMN05443529_1553"/>
<dbReference type="SMART" id="SM00901">
    <property type="entry name" value="FRG"/>
    <property type="match status" value="1"/>
</dbReference>
<reference evidence="3" key="1">
    <citation type="submission" date="2016-10" db="EMBL/GenBank/DDBJ databases">
        <authorList>
            <person name="Varghese N."/>
            <person name="Submissions S."/>
        </authorList>
    </citation>
    <scope>NUCLEOTIDE SEQUENCE [LARGE SCALE GENOMIC DNA]</scope>
    <source>
        <strain evidence="3">DSM 8344</strain>
    </source>
</reference>
<feature type="domain" description="FRG" evidence="1">
    <location>
        <begin position="39"/>
        <end position="149"/>
    </location>
</feature>
<dbReference type="AlphaFoldDB" id="A0A1G8LUL6"/>
<dbReference type="Pfam" id="PF08867">
    <property type="entry name" value="FRG"/>
    <property type="match status" value="1"/>
</dbReference>
<evidence type="ECO:0000259" key="1">
    <source>
        <dbReference type="SMART" id="SM00901"/>
    </source>
</evidence>